<feature type="transmembrane region" description="Helical" evidence="8">
    <location>
        <begin position="255"/>
        <end position="276"/>
    </location>
</feature>
<evidence type="ECO:0000256" key="2">
    <source>
        <dbReference type="ARBA" id="ARBA00022448"/>
    </source>
</evidence>
<evidence type="ECO:0000256" key="3">
    <source>
        <dbReference type="ARBA" id="ARBA00022475"/>
    </source>
</evidence>
<keyword evidence="3" id="KW-1003">Cell membrane</keyword>
<dbReference type="Proteomes" id="UP000320653">
    <property type="component" value="Unassembled WGS sequence"/>
</dbReference>
<dbReference type="PROSITE" id="PS50850">
    <property type="entry name" value="MFS"/>
    <property type="match status" value="1"/>
</dbReference>
<feature type="region of interest" description="Disordered" evidence="7">
    <location>
        <begin position="1"/>
        <end position="20"/>
    </location>
</feature>
<feature type="compositionally biased region" description="Polar residues" evidence="7">
    <location>
        <begin position="1"/>
        <end position="17"/>
    </location>
</feature>
<reference evidence="10 11" key="1">
    <citation type="submission" date="2019-06" db="EMBL/GenBank/DDBJ databases">
        <title>Sorghum-associated microbial communities from plants grown in Nebraska, USA.</title>
        <authorList>
            <person name="Schachtman D."/>
        </authorList>
    </citation>
    <scope>NUCLEOTIDE SEQUENCE [LARGE SCALE GENOMIC DNA]</scope>
    <source>
        <strain evidence="10 11">1225</strain>
    </source>
</reference>
<gene>
    <name evidence="10" type="ORF">FHW37_10121</name>
</gene>
<feature type="transmembrane region" description="Helical" evidence="8">
    <location>
        <begin position="411"/>
        <end position="430"/>
    </location>
</feature>
<dbReference type="GO" id="GO:0022857">
    <property type="term" value="F:transmembrane transporter activity"/>
    <property type="evidence" value="ECO:0007669"/>
    <property type="project" value="InterPro"/>
</dbReference>
<dbReference type="InterPro" id="IPR011701">
    <property type="entry name" value="MFS"/>
</dbReference>
<evidence type="ECO:0000256" key="5">
    <source>
        <dbReference type="ARBA" id="ARBA00022989"/>
    </source>
</evidence>
<evidence type="ECO:0000313" key="11">
    <source>
        <dbReference type="Proteomes" id="UP000320653"/>
    </source>
</evidence>
<comment type="subcellular location">
    <subcellularLocation>
        <location evidence="1">Cell membrane</location>
        <topology evidence="1">Multi-pass membrane protein</topology>
    </subcellularLocation>
</comment>
<evidence type="ECO:0000256" key="6">
    <source>
        <dbReference type="ARBA" id="ARBA00023136"/>
    </source>
</evidence>
<dbReference type="InterPro" id="IPR020846">
    <property type="entry name" value="MFS_dom"/>
</dbReference>
<sequence>MSAGSEPSSTPQEQSVQAMYDDREPKAESVALGMVIGKASEFFDFFTYGIASILVFPALIFSFAGDPTIGLTYSLLVFAIGYLTRPFGSALFLAIQRRYGRGSKLTAALLLLGASTAGTAFIPSYDSIGSTAVILLIVFRALQGLALGGAFDGLTSVAAANAQPSERTWYTTMPQLGAPIGFGLALLIFTYIHSSLSPEDFLAFGWRYPMYVAFAINVVALFARLRIVASSEFVEATKDFQLDPKPISRIENWRAVWTGAIVPFAGIATLVLITLYPLGRAVARDSASIGSLFIYEIIGVIVGIASIFAGAFLSKRTGALRVVRTGGAATVVFALLSLILLQSDGIGTGAFIIVGFALLGLTYGQNPRLVARQFSRRDRYTGSAIAADLSWIVGAALTPVVAAWLIDTFGSSGVCIMLSVAGVGTLMAAANVRDGRREEMVPAE</sequence>
<evidence type="ECO:0000256" key="7">
    <source>
        <dbReference type="SAM" id="MobiDB-lite"/>
    </source>
</evidence>
<keyword evidence="11" id="KW-1185">Reference proteome</keyword>
<dbReference type="GO" id="GO:0005886">
    <property type="term" value="C:plasma membrane"/>
    <property type="evidence" value="ECO:0007669"/>
    <property type="project" value="UniProtKB-SubCell"/>
</dbReference>
<feature type="transmembrane region" description="Helical" evidence="8">
    <location>
        <begin position="346"/>
        <end position="364"/>
    </location>
</feature>
<feature type="domain" description="Major facilitator superfamily (MFS) profile" evidence="9">
    <location>
        <begin position="30"/>
        <end position="436"/>
    </location>
</feature>
<dbReference type="OrthoDB" id="9783227at2"/>
<feature type="transmembrane region" description="Helical" evidence="8">
    <location>
        <begin position="45"/>
        <end position="65"/>
    </location>
</feature>
<dbReference type="PANTHER" id="PTHR43045">
    <property type="entry name" value="SHIKIMATE TRANSPORTER"/>
    <property type="match status" value="1"/>
</dbReference>
<feature type="transmembrane region" description="Helical" evidence="8">
    <location>
        <begin position="206"/>
        <end position="223"/>
    </location>
</feature>
<dbReference type="EMBL" id="VIWP01000001">
    <property type="protein sequence ID" value="TWF58218.1"/>
    <property type="molecule type" value="Genomic_DNA"/>
</dbReference>
<feature type="transmembrane region" description="Helical" evidence="8">
    <location>
        <begin position="71"/>
        <end position="95"/>
    </location>
</feature>
<dbReference type="SUPFAM" id="SSF103473">
    <property type="entry name" value="MFS general substrate transporter"/>
    <property type="match status" value="1"/>
</dbReference>
<keyword evidence="5 8" id="KW-1133">Transmembrane helix</keyword>
<keyword evidence="6 8" id="KW-0472">Membrane</keyword>
<evidence type="ECO:0000256" key="4">
    <source>
        <dbReference type="ARBA" id="ARBA00022692"/>
    </source>
</evidence>
<evidence type="ECO:0000256" key="8">
    <source>
        <dbReference type="SAM" id="Phobius"/>
    </source>
</evidence>
<dbReference type="AlphaFoldDB" id="A0A561R6I1"/>
<dbReference type="Gene3D" id="1.20.1250.20">
    <property type="entry name" value="MFS general substrate transporter like domains"/>
    <property type="match status" value="1"/>
</dbReference>
<accession>A0A561R6I1</accession>
<feature type="transmembrane region" description="Helical" evidence="8">
    <location>
        <begin position="131"/>
        <end position="155"/>
    </location>
</feature>
<organism evidence="10 11">
    <name type="scientific">Neorhizobium alkalisoli</name>
    <dbReference type="NCBI Taxonomy" id="528178"/>
    <lineage>
        <taxon>Bacteria</taxon>
        <taxon>Pseudomonadati</taxon>
        <taxon>Pseudomonadota</taxon>
        <taxon>Alphaproteobacteria</taxon>
        <taxon>Hyphomicrobiales</taxon>
        <taxon>Rhizobiaceae</taxon>
        <taxon>Rhizobium/Agrobacterium group</taxon>
        <taxon>Neorhizobium</taxon>
    </lineage>
</organism>
<protein>
    <submittedName>
        <fullName evidence="10">Putative MFS family arabinose efflux permease</fullName>
    </submittedName>
</protein>
<comment type="caution">
    <text evidence="10">The sequence shown here is derived from an EMBL/GenBank/DDBJ whole genome shotgun (WGS) entry which is preliminary data.</text>
</comment>
<keyword evidence="4 8" id="KW-0812">Transmembrane</keyword>
<dbReference type="Pfam" id="PF07690">
    <property type="entry name" value="MFS_1"/>
    <property type="match status" value="1"/>
</dbReference>
<keyword evidence="2" id="KW-0813">Transport</keyword>
<feature type="transmembrane region" description="Helical" evidence="8">
    <location>
        <begin position="288"/>
        <end position="313"/>
    </location>
</feature>
<feature type="transmembrane region" description="Helical" evidence="8">
    <location>
        <begin position="385"/>
        <end position="405"/>
    </location>
</feature>
<name>A0A561R6I1_9HYPH</name>
<dbReference type="PANTHER" id="PTHR43045:SF2">
    <property type="entry name" value="INNER MEMBRANE METABOLITE TRANSPORT PROTEIN YHJE"/>
    <property type="match status" value="1"/>
</dbReference>
<evidence type="ECO:0000256" key="1">
    <source>
        <dbReference type="ARBA" id="ARBA00004651"/>
    </source>
</evidence>
<evidence type="ECO:0000259" key="9">
    <source>
        <dbReference type="PROSITE" id="PS50850"/>
    </source>
</evidence>
<proteinExistence type="predicted"/>
<dbReference type="InterPro" id="IPR036259">
    <property type="entry name" value="MFS_trans_sf"/>
</dbReference>
<feature type="transmembrane region" description="Helical" evidence="8">
    <location>
        <begin position="107"/>
        <end position="125"/>
    </location>
</feature>
<feature type="transmembrane region" description="Helical" evidence="8">
    <location>
        <begin position="322"/>
        <end position="340"/>
    </location>
</feature>
<evidence type="ECO:0000313" key="10">
    <source>
        <dbReference type="EMBL" id="TWF58218.1"/>
    </source>
</evidence>
<feature type="transmembrane region" description="Helical" evidence="8">
    <location>
        <begin position="176"/>
        <end position="194"/>
    </location>
</feature>